<sequence>MGSVLSRVKLIVGALFLLNKTFDKLSKRLKSSPGLPVPNPTLPFWTVPKSKISSDGKELPVHADIVIIGSGITGASVAYYLLSKNSALKIVILEARDVCSGATGRNGGHINPPLYSDWVASKKKHGEEQAKALMRFRLAHTPELQAIAGKEDLLKESQVRTTEHLEVYYTEKTFGEAQAELAAWKADMPDEADTFTAYDGKEAIEKFQLSEHTIGCVWGPGGAIHPYRFVTNLYAKLLDRHTENFFIATNTPCTSITEPTPSSPFYTVTTPKGTITAPHIVHATNGWVSHLLEPMREKVVPVRGTMSSQRPGTSLGSVTLNGQRSYVFHPGGLGYDYLTQLPTGEHELMFGGGWASAFDTAWTDFGFSDDSAFSISVASHLAGALPLYFGSKSWGKEKEPVRGDESREGVEWGQGRTKAQWSGILGISADGLPWVGRLPEKISGRKQPPPTSAPTCDQKELEKREDGEVVTGSPGEWISAGYSGEGMVHAWMSGKALAHMVLDKDAEIKPWFPEILRTTEERWKKANIEDLLTRRLSS</sequence>
<evidence type="ECO:0000313" key="1">
    <source>
        <dbReference type="EMBL" id="KAI0089885.1"/>
    </source>
</evidence>
<name>A0ACB8U6P1_9APHY</name>
<proteinExistence type="predicted"/>
<keyword evidence="2" id="KW-1185">Reference proteome</keyword>
<comment type="caution">
    <text evidence="1">The sequence shown here is derived from an EMBL/GenBank/DDBJ whole genome shotgun (WGS) entry which is preliminary data.</text>
</comment>
<dbReference type="EMBL" id="MU274909">
    <property type="protein sequence ID" value="KAI0089885.1"/>
    <property type="molecule type" value="Genomic_DNA"/>
</dbReference>
<evidence type="ECO:0000313" key="2">
    <source>
        <dbReference type="Proteomes" id="UP001055072"/>
    </source>
</evidence>
<reference evidence="1" key="1">
    <citation type="journal article" date="2021" name="Environ. Microbiol.">
        <title>Gene family expansions and transcriptome signatures uncover fungal adaptations to wood decay.</title>
        <authorList>
            <person name="Hage H."/>
            <person name="Miyauchi S."/>
            <person name="Viragh M."/>
            <person name="Drula E."/>
            <person name="Min B."/>
            <person name="Chaduli D."/>
            <person name="Navarro D."/>
            <person name="Favel A."/>
            <person name="Norest M."/>
            <person name="Lesage-Meessen L."/>
            <person name="Balint B."/>
            <person name="Merenyi Z."/>
            <person name="de Eugenio L."/>
            <person name="Morin E."/>
            <person name="Martinez A.T."/>
            <person name="Baldrian P."/>
            <person name="Stursova M."/>
            <person name="Martinez M.J."/>
            <person name="Novotny C."/>
            <person name="Magnuson J.K."/>
            <person name="Spatafora J.W."/>
            <person name="Maurice S."/>
            <person name="Pangilinan J."/>
            <person name="Andreopoulos W."/>
            <person name="LaButti K."/>
            <person name="Hundley H."/>
            <person name="Na H."/>
            <person name="Kuo A."/>
            <person name="Barry K."/>
            <person name="Lipzen A."/>
            <person name="Henrissat B."/>
            <person name="Riley R."/>
            <person name="Ahrendt S."/>
            <person name="Nagy L.G."/>
            <person name="Grigoriev I.V."/>
            <person name="Martin F."/>
            <person name="Rosso M.N."/>
        </authorList>
    </citation>
    <scope>NUCLEOTIDE SEQUENCE</scope>
    <source>
        <strain evidence="1">CBS 384.51</strain>
    </source>
</reference>
<dbReference type="Proteomes" id="UP001055072">
    <property type="component" value="Unassembled WGS sequence"/>
</dbReference>
<gene>
    <name evidence="1" type="ORF">BDY19DRAFT_888900</name>
</gene>
<organism evidence="1 2">
    <name type="scientific">Irpex rosettiformis</name>
    <dbReference type="NCBI Taxonomy" id="378272"/>
    <lineage>
        <taxon>Eukaryota</taxon>
        <taxon>Fungi</taxon>
        <taxon>Dikarya</taxon>
        <taxon>Basidiomycota</taxon>
        <taxon>Agaricomycotina</taxon>
        <taxon>Agaricomycetes</taxon>
        <taxon>Polyporales</taxon>
        <taxon>Irpicaceae</taxon>
        <taxon>Irpex</taxon>
    </lineage>
</organism>
<accession>A0ACB8U6P1</accession>
<protein>
    <submittedName>
        <fullName evidence="1">FAD dependent oxidoreductase</fullName>
    </submittedName>
</protein>